<dbReference type="EMBL" id="VDEP01000036">
    <property type="protein sequence ID" value="KAA1136067.1"/>
    <property type="molecule type" value="Genomic_DNA"/>
</dbReference>
<protein>
    <submittedName>
        <fullName evidence="2">Uncharacterized protein</fullName>
    </submittedName>
</protein>
<evidence type="ECO:0000256" key="1">
    <source>
        <dbReference type="SAM" id="MobiDB-lite"/>
    </source>
</evidence>
<name>A0A5B0SE00_PUCGR</name>
<evidence type="ECO:0000313" key="2">
    <source>
        <dbReference type="EMBL" id="KAA1136067.1"/>
    </source>
</evidence>
<organism evidence="2 3">
    <name type="scientific">Puccinia graminis f. sp. tritici</name>
    <dbReference type="NCBI Taxonomy" id="56615"/>
    <lineage>
        <taxon>Eukaryota</taxon>
        <taxon>Fungi</taxon>
        <taxon>Dikarya</taxon>
        <taxon>Basidiomycota</taxon>
        <taxon>Pucciniomycotina</taxon>
        <taxon>Pucciniomycetes</taxon>
        <taxon>Pucciniales</taxon>
        <taxon>Pucciniaceae</taxon>
        <taxon>Puccinia</taxon>
    </lineage>
</organism>
<accession>A0A5B0SE00</accession>
<proteinExistence type="predicted"/>
<feature type="region of interest" description="Disordered" evidence="1">
    <location>
        <begin position="1"/>
        <end position="24"/>
    </location>
</feature>
<dbReference type="Proteomes" id="UP000325313">
    <property type="component" value="Unassembled WGS sequence"/>
</dbReference>
<comment type="caution">
    <text evidence="2">The sequence shown here is derived from an EMBL/GenBank/DDBJ whole genome shotgun (WGS) entry which is preliminary data.</text>
</comment>
<gene>
    <name evidence="2" type="ORF">PGTUg99_026083</name>
</gene>
<sequence>MTPHKFTGFRGSSDLIPSPKLRGPGPAQFGIPEVRDDALFWAMISADRTTVEHWNTLEEQTL</sequence>
<dbReference type="AlphaFoldDB" id="A0A5B0SE00"/>
<reference evidence="2 3" key="1">
    <citation type="submission" date="2019-05" db="EMBL/GenBank/DDBJ databases">
        <title>Emergence of the Ug99 lineage of the wheat stem rust pathogen through somatic hybridization.</title>
        <authorList>
            <person name="Li F."/>
            <person name="Upadhyaya N.M."/>
            <person name="Sperschneider J."/>
            <person name="Matny O."/>
            <person name="Nguyen-Phuc H."/>
            <person name="Mago R."/>
            <person name="Raley C."/>
            <person name="Miller M.E."/>
            <person name="Silverstein K.A.T."/>
            <person name="Henningsen E."/>
            <person name="Hirsch C.D."/>
            <person name="Visser B."/>
            <person name="Pretorius Z.A."/>
            <person name="Steffenson B.J."/>
            <person name="Schwessinger B."/>
            <person name="Dodds P.N."/>
            <person name="Figueroa M."/>
        </authorList>
    </citation>
    <scope>NUCLEOTIDE SEQUENCE [LARGE SCALE GENOMIC DNA]</scope>
    <source>
        <strain evidence="2 3">Ug99</strain>
    </source>
</reference>
<evidence type="ECO:0000313" key="3">
    <source>
        <dbReference type="Proteomes" id="UP000325313"/>
    </source>
</evidence>